<gene>
    <name evidence="1" type="ORF">I7I53_07576</name>
</gene>
<organism evidence="1 2">
    <name type="scientific">Ajellomyces capsulatus (strain H88)</name>
    <name type="common">Darling's disease fungus</name>
    <name type="synonym">Histoplasma capsulatum</name>
    <dbReference type="NCBI Taxonomy" id="544711"/>
    <lineage>
        <taxon>Eukaryota</taxon>
        <taxon>Fungi</taxon>
        <taxon>Dikarya</taxon>
        <taxon>Ascomycota</taxon>
        <taxon>Pezizomycotina</taxon>
        <taxon>Eurotiomycetes</taxon>
        <taxon>Eurotiomycetidae</taxon>
        <taxon>Onygenales</taxon>
        <taxon>Ajellomycetaceae</taxon>
        <taxon>Histoplasma</taxon>
    </lineage>
</organism>
<dbReference type="EMBL" id="CP069103">
    <property type="protein sequence ID" value="QSS52072.1"/>
    <property type="molecule type" value="Genomic_DNA"/>
</dbReference>
<proteinExistence type="predicted"/>
<name>A0A8A1LJA5_AJEC8</name>
<evidence type="ECO:0000313" key="2">
    <source>
        <dbReference type="Proteomes" id="UP000663419"/>
    </source>
</evidence>
<accession>A0A8A1LJA5</accession>
<reference evidence="1" key="1">
    <citation type="submission" date="2021-01" db="EMBL/GenBank/DDBJ databases">
        <title>Chromosome-level genome assembly of a human fungal pathogen reveals clustering of transcriptionally co-regulated genes.</title>
        <authorList>
            <person name="Voorhies M."/>
            <person name="Cohen S."/>
            <person name="Shea T.P."/>
            <person name="Petrus S."/>
            <person name="Munoz J.F."/>
            <person name="Poplawski S."/>
            <person name="Goldman W.E."/>
            <person name="Michael T."/>
            <person name="Cuomo C.A."/>
            <person name="Sil A."/>
            <person name="Beyhan S."/>
        </authorList>
    </citation>
    <scope>NUCLEOTIDE SEQUENCE</scope>
    <source>
        <strain evidence="1">H88</strain>
    </source>
</reference>
<dbReference type="AlphaFoldDB" id="A0A8A1LJA5"/>
<sequence>MMVAVAIFARNSNSIDISVLVPQVYQLFKRSNGYLSLRCVSEVGRIFLAFKEQSKIGRRIHQTNC</sequence>
<dbReference type="Proteomes" id="UP000663419">
    <property type="component" value="Chromosome 2"/>
</dbReference>
<dbReference type="VEuPathDB" id="FungiDB:I7I53_07576"/>
<protein>
    <submittedName>
        <fullName evidence="1">Uncharacterized protein</fullName>
    </submittedName>
</protein>
<evidence type="ECO:0000313" key="1">
    <source>
        <dbReference type="EMBL" id="QSS52072.1"/>
    </source>
</evidence>